<name>A0A9W6F489_9CHLO</name>
<feature type="compositionally biased region" description="Gly residues" evidence="2">
    <location>
        <begin position="441"/>
        <end position="452"/>
    </location>
</feature>
<dbReference type="Proteomes" id="UP001165080">
    <property type="component" value="Unassembled WGS sequence"/>
</dbReference>
<reference evidence="3 4" key="1">
    <citation type="journal article" date="2023" name="Commun. Biol.">
        <title>Reorganization of the ancestral sex-determining regions during the evolution of trioecy in Pleodorina starrii.</title>
        <authorList>
            <person name="Takahashi K."/>
            <person name="Suzuki S."/>
            <person name="Kawai-Toyooka H."/>
            <person name="Yamamoto K."/>
            <person name="Hamaji T."/>
            <person name="Ootsuki R."/>
            <person name="Yamaguchi H."/>
            <person name="Kawachi M."/>
            <person name="Higashiyama T."/>
            <person name="Nozaki H."/>
        </authorList>
    </citation>
    <scope>NUCLEOTIDE SEQUENCE [LARGE SCALE GENOMIC DNA]</scope>
    <source>
        <strain evidence="3 4">NIES-4479</strain>
    </source>
</reference>
<organism evidence="3 4">
    <name type="scientific">Pleodorina starrii</name>
    <dbReference type="NCBI Taxonomy" id="330485"/>
    <lineage>
        <taxon>Eukaryota</taxon>
        <taxon>Viridiplantae</taxon>
        <taxon>Chlorophyta</taxon>
        <taxon>core chlorophytes</taxon>
        <taxon>Chlorophyceae</taxon>
        <taxon>CS clade</taxon>
        <taxon>Chlamydomonadales</taxon>
        <taxon>Volvocaceae</taxon>
        <taxon>Pleodorina</taxon>
    </lineage>
</organism>
<accession>A0A9W6F489</accession>
<comment type="caution">
    <text evidence="3">The sequence shown here is derived from an EMBL/GenBank/DDBJ whole genome shotgun (WGS) entry which is preliminary data.</text>
</comment>
<keyword evidence="1" id="KW-0175">Coiled coil</keyword>
<dbReference type="PANTHER" id="PTHR22091">
    <property type="entry name" value="COILED-COIL DOMAIN-CONTAINING PROTEIN 77"/>
    <property type="match status" value="1"/>
</dbReference>
<feature type="coiled-coil region" evidence="1">
    <location>
        <begin position="151"/>
        <end position="221"/>
    </location>
</feature>
<feature type="compositionally biased region" description="Low complexity" evidence="2">
    <location>
        <begin position="123"/>
        <end position="134"/>
    </location>
</feature>
<sequence length="465" mass="51455">MPKDAKDVRSAESKQLAAARAAEEQSTHELVVYYKSRIEGFEAERAELLSRLDQCAVQGAELHVLEWEARKRAEEVRELQKALSDAHNYLFDERQRLLALQAENDELRLQELQDRKTIQQLLAGPGAQQAQSGSGRAGAGGQPGSLPGPSVDHLLLQIESLHAQLNEQKQLAAERIAALLEDRRIREAEEEAHRRSLAAQLETASERLQRLEEQLRTTTKDYILGRRERQAAEERALECQAALASERQSLLEQNMEQRRRAAAELSAAKQEAEAKLDDMTSNIRSQLKAKEEELINLASVHTTSVAQYDRRVSELELRAARLTEANRQLELRRHLDCEGWTADVTALRKTLTAVDRKLHEMRLVERLEDDDRLDAILSHLRKKAPKVPLPGPAGAGGGGSASGGEGMSVKSALAEGLNDVRGRVRDLEQRLAEKQRAMAKHGGGGGGGGGGRAVLRAASTTKLRR</sequence>
<feature type="compositionally biased region" description="Gly residues" evidence="2">
    <location>
        <begin position="393"/>
        <end position="406"/>
    </location>
</feature>
<proteinExistence type="predicted"/>
<keyword evidence="4" id="KW-1185">Reference proteome</keyword>
<evidence type="ECO:0000313" key="3">
    <source>
        <dbReference type="EMBL" id="GLC55933.1"/>
    </source>
</evidence>
<gene>
    <name evidence="3" type="primary">PLEST002879</name>
    <name evidence="3" type="ORF">PLESTB_001046000</name>
</gene>
<dbReference type="EMBL" id="BRXU01000014">
    <property type="protein sequence ID" value="GLC55933.1"/>
    <property type="molecule type" value="Genomic_DNA"/>
</dbReference>
<feature type="region of interest" description="Disordered" evidence="2">
    <location>
        <begin position="434"/>
        <end position="465"/>
    </location>
</feature>
<feature type="region of interest" description="Disordered" evidence="2">
    <location>
        <begin position="384"/>
        <end position="410"/>
    </location>
</feature>
<protein>
    <submittedName>
        <fullName evidence="3">Uncharacterized protein</fullName>
    </submittedName>
</protein>
<dbReference type="OrthoDB" id="191169at2759"/>
<evidence type="ECO:0000256" key="2">
    <source>
        <dbReference type="SAM" id="MobiDB-lite"/>
    </source>
</evidence>
<dbReference type="PANTHER" id="PTHR22091:SF1">
    <property type="entry name" value="COILED-COIL DOMAIN-CONTAINING PROTEIN 77"/>
    <property type="match status" value="1"/>
</dbReference>
<evidence type="ECO:0000256" key="1">
    <source>
        <dbReference type="SAM" id="Coils"/>
    </source>
</evidence>
<feature type="coiled-coil region" evidence="1">
    <location>
        <begin position="251"/>
        <end position="332"/>
    </location>
</feature>
<dbReference type="InterPro" id="IPR037696">
    <property type="entry name" value="CCDC77"/>
</dbReference>
<evidence type="ECO:0000313" key="4">
    <source>
        <dbReference type="Proteomes" id="UP001165080"/>
    </source>
</evidence>
<dbReference type="AlphaFoldDB" id="A0A9W6F489"/>
<feature type="region of interest" description="Disordered" evidence="2">
    <location>
        <begin position="123"/>
        <end position="151"/>
    </location>
</feature>